<keyword evidence="2" id="KW-0067">ATP-binding</keyword>
<dbReference type="Gene3D" id="3.40.50.300">
    <property type="entry name" value="P-loop containing nucleotide triphosphate hydrolases"/>
    <property type="match status" value="1"/>
</dbReference>
<dbReference type="InterPro" id="IPR027417">
    <property type="entry name" value="P-loop_NTPase"/>
</dbReference>
<dbReference type="EMBL" id="WNDD01000012">
    <property type="protein sequence ID" value="MTV02359.1"/>
    <property type="molecule type" value="Genomic_DNA"/>
</dbReference>
<dbReference type="PANTHER" id="PTHR32071">
    <property type="entry name" value="TRANSCRIPTIONAL REGULATORY PROTEIN"/>
    <property type="match status" value="1"/>
</dbReference>
<dbReference type="PANTHER" id="PTHR32071:SF121">
    <property type="entry name" value="SIGMA L-DEPENDENT TRANSCRIPTIONAL REGULATOR YQIR-RELATED"/>
    <property type="match status" value="1"/>
</dbReference>
<evidence type="ECO:0000313" key="5">
    <source>
        <dbReference type="Proteomes" id="UP000482671"/>
    </source>
</evidence>
<keyword evidence="1" id="KW-0547">Nucleotide-binding</keyword>
<accession>A0A9Q4WTR8</accession>
<name>A0A9Q4WTR8_9BACT</name>
<dbReference type="InterPro" id="IPR025943">
    <property type="entry name" value="Sigma_54_int_dom_ATP-bd_2"/>
</dbReference>
<dbReference type="PROSITE" id="PS50045">
    <property type="entry name" value="SIGMA54_INTERACT_4"/>
    <property type="match status" value="1"/>
</dbReference>
<proteinExistence type="predicted"/>
<dbReference type="Pfam" id="PF00158">
    <property type="entry name" value="Sigma54_activat"/>
    <property type="match status" value="1"/>
</dbReference>
<dbReference type="PROSITE" id="PS00676">
    <property type="entry name" value="SIGMA54_INTERACT_2"/>
    <property type="match status" value="1"/>
</dbReference>
<evidence type="ECO:0000259" key="3">
    <source>
        <dbReference type="PROSITE" id="PS50045"/>
    </source>
</evidence>
<evidence type="ECO:0000256" key="1">
    <source>
        <dbReference type="ARBA" id="ARBA00022741"/>
    </source>
</evidence>
<gene>
    <name evidence="4" type="ORF">GME02_11950</name>
</gene>
<reference evidence="4 5" key="1">
    <citation type="journal article" date="2019" name="Nat. Med.">
        <title>A library of human gut bacterial isolates paired with longitudinal multiomics data enables mechanistic microbiome research.</title>
        <authorList>
            <person name="Poyet M."/>
            <person name="Groussin M."/>
            <person name="Gibbons S.M."/>
            <person name="Avila-Pacheco J."/>
            <person name="Jiang X."/>
            <person name="Kearney S.M."/>
            <person name="Perrotta A.R."/>
            <person name="Berdy B."/>
            <person name="Zhao S."/>
            <person name="Lieberman T.D."/>
            <person name="Swanson P.K."/>
            <person name="Smith M."/>
            <person name="Roesemann S."/>
            <person name="Alexander J.E."/>
            <person name="Rich S.A."/>
            <person name="Livny J."/>
            <person name="Vlamakis H."/>
            <person name="Clish C."/>
            <person name="Bullock K."/>
            <person name="Deik A."/>
            <person name="Scott J."/>
            <person name="Pierce K.A."/>
            <person name="Xavier R.J."/>
            <person name="Alm E.J."/>
        </authorList>
    </citation>
    <scope>NUCLEOTIDE SEQUENCE [LARGE SCALE GENOMIC DNA]</scope>
    <source>
        <strain evidence="4 5">BIOML-A11</strain>
    </source>
</reference>
<evidence type="ECO:0000313" key="4">
    <source>
        <dbReference type="EMBL" id="MTV02359.1"/>
    </source>
</evidence>
<dbReference type="SUPFAM" id="SSF52540">
    <property type="entry name" value="P-loop containing nucleoside triphosphate hydrolases"/>
    <property type="match status" value="1"/>
</dbReference>
<protein>
    <recommendedName>
        <fullName evidence="3">Sigma-54 factor interaction domain-containing protein</fullName>
    </recommendedName>
</protein>
<organism evidence="4 5">
    <name type="scientific">Parabacteroides merdae</name>
    <dbReference type="NCBI Taxonomy" id="46503"/>
    <lineage>
        <taxon>Bacteria</taxon>
        <taxon>Pseudomonadati</taxon>
        <taxon>Bacteroidota</taxon>
        <taxon>Bacteroidia</taxon>
        <taxon>Bacteroidales</taxon>
        <taxon>Tannerellaceae</taxon>
        <taxon>Parabacteroides</taxon>
    </lineage>
</organism>
<feature type="domain" description="Sigma-54 factor interaction" evidence="3">
    <location>
        <begin position="8"/>
        <end position="58"/>
    </location>
</feature>
<dbReference type="Proteomes" id="UP000482671">
    <property type="component" value="Unassembled WGS sequence"/>
</dbReference>
<dbReference type="GO" id="GO:0005524">
    <property type="term" value="F:ATP binding"/>
    <property type="evidence" value="ECO:0007669"/>
    <property type="project" value="UniProtKB-KW"/>
</dbReference>
<sequence>MRTHGRFFAGAITETKGLFEEANGGTIFLDEIGEMDISLQTRLLRVLETGQFMKIGSTYSNTCRCPSYSSNKSRFGTRNS</sequence>
<dbReference type="InterPro" id="IPR002078">
    <property type="entry name" value="Sigma_54_int"/>
</dbReference>
<comment type="caution">
    <text evidence="4">The sequence shown here is derived from an EMBL/GenBank/DDBJ whole genome shotgun (WGS) entry which is preliminary data.</text>
</comment>
<dbReference type="AlphaFoldDB" id="A0A9Q4WTR8"/>
<dbReference type="GO" id="GO:0006355">
    <property type="term" value="P:regulation of DNA-templated transcription"/>
    <property type="evidence" value="ECO:0007669"/>
    <property type="project" value="InterPro"/>
</dbReference>
<evidence type="ECO:0000256" key="2">
    <source>
        <dbReference type="ARBA" id="ARBA00022840"/>
    </source>
</evidence>